<dbReference type="EMBL" id="VSSQ01062087">
    <property type="protein sequence ID" value="MPN15340.1"/>
    <property type="molecule type" value="Genomic_DNA"/>
</dbReference>
<gene>
    <name evidence="1" type="ORF">SDC9_162671</name>
</gene>
<protein>
    <submittedName>
        <fullName evidence="1">Uncharacterized protein</fullName>
    </submittedName>
</protein>
<organism evidence="1">
    <name type="scientific">bioreactor metagenome</name>
    <dbReference type="NCBI Taxonomy" id="1076179"/>
    <lineage>
        <taxon>unclassified sequences</taxon>
        <taxon>metagenomes</taxon>
        <taxon>ecological metagenomes</taxon>
    </lineage>
</organism>
<sequence>MEVNALPDGVVAVGVHGALGNGNVLVGVVYHDVRVLAHLQRSLGGAAEDSGGVGAAQLHRLLEGDPSGIGLTEHVGIEILNTGTAVGDFGEIILAPVLFIGLEGAVVGGHGVDKPGFDGCPERVLTLLTLHGGRADKVAPVGPLVDLAGEV</sequence>
<dbReference type="AlphaFoldDB" id="A0A645FN15"/>
<reference evidence="1" key="1">
    <citation type="submission" date="2019-08" db="EMBL/GenBank/DDBJ databases">
        <authorList>
            <person name="Kucharzyk K."/>
            <person name="Murdoch R.W."/>
            <person name="Higgins S."/>
            <person name="Loffler F."/>
        </authorList>
    </citation>
    <scope>NUCLEOTIDE SEQUENCE</scope>
</reference>
<comment type="caution">
    <text evidence="1">The sequence shown here is derived from an EMBL/GenBank/DDBJ whole genome shotgun (WGS) entry which is preliminary data.</text>
</comment>
<evidence type="ECO:0000313" key="1">
    <source>
        <dbReference type="EMBL" id="MPN15340.1"/>
    </source>
</evidence>
<proteinExistence type="predicted"/>
<name>A0A645FN15_9ZZZZ</name>
<accession>A0A645FN15</accession>